<dbReference type="GO" id="GO:0019380">
    <property type="term" value="P:3-phenylpropionate catabolic process"/>
    <property type="evidence" value="ECO:0007669"/>
    <property type="project" value="TreeGrafter"/>
</dbReference>
<proteinExistence type="inferred from homology"/>
<organism evidence="4 5">
    <name type="scientific">Novosphingobium resinovorum</name>
    <dbReference type="NCBI Taxonomy" id="158500"/>
    <lineage>
        <taxon>Bacteria</taxon>
        <taxon>Pseudomonadati</taxon>
        <taxon>Pseudomonadota</taxon>
        <taxon>Alphaproteobacteria</taxon>
        <taxon>Sphingomonadales</taxon>
        <taxon>Sphingomonadaceae</taxon>
        <taxon>Novosphingobium</taxon>
    </lineage>
</organism>
<dbReference type="InterPro" id="IPR000391">
    <property type="entry name" value="Rng_hydr_dOase-bsu"/>
</dbReference>
<evidence type="ECO:0000256" key="2">
    <source>
        <dbReference type="ARBA" id="ARBA00023002"/>
    </source>
</evidence>
<sequence>MSTEAMTATVDAAEAFGAMQFIWREAEILDRLDYKAWLPLWTQDGLYIIPTELGVKDHADALNVAYDNAEMREARVKRLRSGFSMSASPPARTVRTVSRFVFERDGDVLVVRSAMQIAEYKFERLRTIAADVEHHLEAAEGGQWQIGRKIVTLINADDYLHGIGYLF</sequence>
<reference evidence="3" key="2">
    <citation type="submission" date="2016-08" db="EMBL/GenBank/DDBJ databases">
        <authorList>
            <person name="Seilhamer J.J."/>
        </authorList>
    </citation>
    <scope>NUCLEOTIDE SEQUENCE [LARGE SCALE GENOMIC DNA]</scope>
    <source>
        <strain evidence="3">SA1</strain>
        <plasmid evidence="3">pSA1</plasmid>
    </source>
</reference>
<dbReference type="PANTHER" id="PTHR41534">
    <property type="entry name" value="BLR3401 PROTEIN"/>
    <property type="match status" value="1"/>
</dbReference>
<comment type="similarity">
    <text evidence="1">Belongs to the bacterial ring-hydroxylating dioxygenase beta subunit family.</text>
</comment>
<keyword evidence="4" id="KW-0223">Dioxygenase</keyword>
<accession>A0A031JP83</accession>
<dbReference type="EMBL" id="JFYZ01000035">
    <property type="protein sequence ID" value="EZP76590.1"/>
    <property type="molecule type" value="Genomic_DNA"/>
</dbReference>
<protein>
    <submittedName>
        <fullName evidence="4">Aromatic-ring-hydroxylating dioxygenase subunit beta</fullName>
    </submittedName>
</protein>
<evidence type="ECO:0000313" key="6">
    <source>
        <dbReference type="Proteomes" id="UP000094626"/>
    </source>
</evidence>
<dbReference type="OrthoDB" id="7446267at2"/>
<keyword evidence="3" id="KW-0614">Plasmid</keyword>
<dbReference type="KEGG" id="nre:BES08_21210"/>
<name>A0A031JP83_9SPHN</name>
<dbReference type="eggNOG" id="COG5517">
    <property type="taxonomic scope" value="Bacteria"/>
</dbReference>
<dbReference type="Pfam" id="PF00866">
    <property type="entry name" value="Ring_hydroxyl_B"/>
    <property type="match status" value="1"/>
</dbReference>
<evidence type="ECO:0000313" key="3">
    <source>
        <dbReference type="EMBL" id="AOR79364.1"/>
    </source>
</evidence>
<reference evidence="4 5" key="1">
    <citation type="submission" date="2014-03" db="EMBL/GenBank/DDBJ databases">
        <title>Whole genome sequence of Novosphingobium resinovorum KF1.</title>
        <authorList>
            <person name="Gan H.M."/>
            <person name="Gan H.Y."/>
            <person name="Chew T.H."/>
            <person name="Savka M.A."/>
        </authorList>
    </citation>
    <scope>NUCLEOTIDE SEQUENCE [LARGE SCALE GENOMIC DNA]</scope>
    <source>
        <strain evidence="4 5">KF1</strain>
    </source>
</reference>
<dbReference type="GO" id="GO:0051213">
    <property type="term" value="F:dioxygenase activity"/>
    <property type="evidence" value="ECO:0007669"/>
    <property type="project" value="UniProtKB-KW"/>
</dbReference>
<dbReference type="Proteomes" id="UP000024329">
    <property type="component" value="Unassembled WGS sequence"/>
</dbReference>
<dbReference type="EMBL" id="CP017076">
    <property type="protein sequence ID" value="AOR79364.1"/>
    <property type="molecule type" value="Genomic_DNA"/>
</dbReference>
<dbReference type="PANTHER" id="PTHR41534:SF2">
    <property type="entry name" value="3-PHENYLPROPIONATE_CINNAMIC ACID DIOXYGENASE SUBUNIT BETA"/>
    <property type="match status" value="1"/>
</dbReference>
<dbReference type="RefSeq" id="WP_036528840.1">
    <property type="nucleotide sequence ID" value="NZ_CP017076.1"/>
</dbReference>
<dbReference type="Proteomes" id="UP000094626">
    <property type="component" value="Plasmid pSA1"/>
</dbReference>
<dbReference type="SUPFAM" id="SSF54427">
    <property type="entry name" value="NTF2-like"/>
    <property type="match status" value="1"/>
</dbReference>
<evidence type="ECO:0000256" key="1">
    <source>
        <dbReference type="ARBA" id="ARBA00009570"/>
    </source>
</evidence>
<evidence type="ECO:0000313" key="4">
    <source>
        <dbReference type="EMBL" id="EZP76590.1"/>
    </source>
</evidence>
<reference evidence="6" key="3">
    <citation type="journal article" date="2017" name="J. Biotechnol.">
        <title>Complete genome sequence of Novosphingobium resinovorum SA1, a versatile xenobiotic-degrading bacterium capable of utilizing sulfanilic acid.</title>
        <authorList>
            <person name="Hegedus B."/>
            <person name="Kos P.B."/>
            <person name="Balint B."/>
            <person name="Maroti G."/>
            <person name="Gan H.M."/>
            <person name="Perei K."/>
            <person name="Rakhely G."/>
        </authorList>
    </citation>
    <scope>NUCLEOTIDE SEQUENCE [LARGE SCALE GENOMIC DNA]</scope>
    <source>
        <strain evidence="6">SA1</strain>
    </source>
</reference>
<evidence type="ECO:0000313" key="5">
    <source>
        <dbReference type="Proteomes" id="UP000024329"/>
    </source>
</evidence>
<keyword evidence="6" id="KW-1185">Reference proteome</keyword>
<keyword evidence="2" id="KW-0560">Oxidoreductase</keyword>
<geneLocation type="plasmid" evidence="3 6">
    <name>pSA1</name>
</geneLocation>
<dbReference type="PATRIC" id="fig|158500.4.peg.4544"/>
<gene>
    <name evidence="3" type="ORF">BES08_21210</name>
    <name evidence="4" type="ORF">BV97_04473</name>
</gene>
<dbReference type="Gene3D" id="3.10.450.50">
    <property type="match status" value="1"/>
</dbReference>
<dbReference type="AlphaFoldDB" id="A0A031JP83"/>
<dbReference type="InterPro" id="IPR032710">
    <property type="entry name" value="NTF2-like_dom_sf"/>
</dbReference>